<keyword evidence="1" id="KW-0238">DNA-binding</keyword>
<proteinExistence type="predicted"/>
<evidence type="ECO:0000256" key="1">
    <source>
        <dbReference type="ARBA" id="ARBA00023125"/>
    </source>
</evidence>
<gene>
    <name evidence="3" type="ORF">IAA04_02275</name>
</gene>
<dbReference type="PANTHER" id="PTHR46797:SF1">
    <property type="entry name" value="METHYLPHOSPHONATE SYNTHASE"/>
    <property type="match status" value="1"/>
</dbReference>
<comment type="caution">
    <text evidence="3">The sequence shown here is derived from an EMBL/GenBank/DDBJ whole genome shotgun (WGS) entry which is preliminary data.</text>
</comment>
<dbReference type="GO" id="GO:0003700">
    <property type="term" value="F:DNA-binding transcription factor activity"/>
    <property type="evidence" value="ECO:0007669"/>
    <property type="project" value="TreeGrafter"/>
</dbReference>
<dbReference type="PROSITE" id="PS50943">
    <property type="entry name" value="HTH_CROC1"/>
    <property type="match status" value="1"/>
</dbReference>
<dbReference type="PANTHER" id="PTHR46797">
    <property type="entry name" value="HTH-TYPE TRANSCRIPTIONAL REGULATOR"/>
    <property type="match status" value="1"/>
</dbReference>
<dbReference type="GO" id="GO:0003677">
    <property type="term" value="F:DNA binding"/>
    <property type="evidence" value="ECO:0007669"/>
    <property type="project" value="UniProtKB-KW"/>
</dbReference>
<dbReference type="InterPro" id="IPR001387">
    <property type="entry name" value="Cro/C1-type_HTH"/>
</dbReference>
<dbReference type="SMART" id="SM00530">
    <property type="entry name" value="HTH_XRE"/>
    <property type="match status" value="1"/>
</dbReference>
<protein>
    <submittedName>
        <fullName evidence="3">Helix-turn-helix domain-containing protein</fullName>
    </submittedName>
</protein>
<reference evidence="3" key="2">
    <citation type="submission" date="2021-04" db="EMBL/GenBank/DDBJ databases">
        <authorList>
            <person name="Gilroy R."/>
        </authorList>
    </citation>
    <scope>NUCLEOTIDE SEQUENCE</scope>
    <source>
        <strain evidence="3">CHK183-5548</strain>
    </source>
</reference>
<dbReference type="CDD" id="cd00093">
    <property type="entry name" value="HTH_XRE"/>
    <property type="match status" value="1"/>
</dbReference>
<organism evidence="3 4">
    <name type="scientific">Candidatus Lachnoclostridium pullistercoris</name>
    <dbReference type="NCBI Taxonomy" id="2838632"/>
    <lineage>
        <taxon>Bacteria</taxon>
        <taxon>Bacillati</taxon>
        <taxon>Bacillota</taxon>
        <taxon>Clostridia</taxon>
        <taxon>Lachnospirales</taxon>
        <taxon>Lachnospiraceae</taxon>
    </lineage>
</organism>
<name>A0A9D2P9X2_9FIRM</name>
<feature type="domain" description="HTH cro/C1-type" evidence="2">
    <location>
        <begin position="12"/>
        <end position="66"/>
    </location>
</feature>
<dbReference type="EMBL" id="DWWL01000010">
    <property type="protein sequence ID" value="HJC46862.1"/>
    <property type="molecule type" value="Genomic_DNA"/>
</dbReference>
<dbReference type="InterPro" id="IPR050807">
    <property type="entry name" value="TransReg_Diox_bact_type"/>
</dbReference>
<dbReference type="GO" id="GO:0005829">
    <property type="term" value="C:cytosol"/>
    <property type="evidence" value="ECO:0007669"/>
    <property type="project" value="TreeGrafter"/>
</dbReference>
<evidence type="ECO:0000259" key="2">
    <source>
        <dbReference type="PROSITE" id="PS50943"/>
    </source>
</evidence>
<dbReference type="SUPFAM" id="SSF47413">
    <property type="entry name" value="lambda repressor-like DNA-binding domains"/>
    <property type="match status" value="1"/>
</dbReference>
<evidence type="ECO:0000313" key="3">
    <source>
        <dbReference type="EMBL" id="HJC46862.1"/>
    </source>
</evidence>
<dbReference type="InterPro" id="IPR010982">
    <property type="entry name" value="Lambda_DNA-bd_dom_sf"/>
</dbReference>
<sequence>MAEISLQIGERIRSFRKNRKLTLEELSQKIHKSRSTISKYENGEIAVDIETLYEIADALSVHVEQLLWRPPDREEMSSSDMPAFFNGISQFFSYLYDGRSGSLIRCVFDVLSKSEDGQYRIMMYMNFRDYENYQKCENTYWGYIEHYDAITNMQLTNQDMPMEKASIKILASSLSSDTKWGLFCGFSSRPMMPIAVKMLFSRVRLPEDEHLIRQLKVSRDDIRLLKLYNMLSVT</sequence>
<dbReference type="Gene3D" id="1.10.260.40">
    <property type="entry name" value="lambda repressor-like DNA-binding domains"/>
    <property type="match status" value="1"/>
</dbReference>
<dbReference type="AlphaFoldDB" id="A0A9D2P9X2"/>
<accession>A0A9D2P9X2</accession>
<dbReference type="Pfam" id="PF01381">
    <property type="entry name" value="HTH_3"/>
    <property type="match status" value="1"/>
</dbReference>
<reference evidence="3" key="1">
    <citation type="journal article" date="2021" name="PeerJ">
        <title>Extensive microbial diversity within the chicken gut microbiome revealed by metagenomics and culture.</title>
        <authorList>
            <person name="Gilroy R."/>
            <person name="Ravi A."/>
            <person name="Getino M."/>
            <person name="Pursley I."/>
            <person name="Horton D.L."/>
            <person name="Alikhan N.F."/>
            <person name="Baker D."/>
            <person name="Gharbi K."/>
            <person name="Hall N."/>
            <person name="Watson M."/>
            <person name="Adriaenssens E.M."/>
            <person name="Foster-Nyarko E."/>
            <person name="Jarju S."/>
            <person name="Secka A."/>
            <person name="Antonio M."/>
            <person name="Oren A."/>
            <person name="Chaudhuri R.R."/>
            <person name="La Ragione R."/>
            <person name="Hildebrand F."/>
            <person name="Pallen M.J."/>
        </authorList>
    </citation>
    <scope>NUCLEOTIDE SEQUENCE</scope>
    <source>
        <strain evidence="3">CHK183-5548</strain>
    </source>
</reference>
<dbReference type="Proteomes" id="UP000823883">
    <property type="component" value="Unassembled WGS sequence"/>
</dbReference>
<evidence type="ECO:0000313" key="4">
    <source>
        <dbReference type="Proteomes" id="UP000823883"/>
    </source>
</evidence>